<organism evidence="2 3">
    <name type="scientific">Streptomyces pratensis (strain ATCC 33331 / IAF-45CD)</name>
    <dbReference type="NCBI Taxonomy" id="591167"/>
    <lineage>
        <taxon>Bacteria</taxon>
        <taxon>Bacillati</taxon>
        <taxon>Actinomycetota</taxon>
        <taxon>Actinomycetes</taxon>
        <taxon>Kitasatosporales</taxon>
        <taxon>Streptomycetaceae</taxon>
        <taxon>Streptomyces</taxon>
    </lineage>
</organism>
<proteinExistence type="predicted"/>
<gene>
    <name evidence="2" type="ordered locus">Sfla_4762</name>
</gene>
<protein>
    <recommendedName>
        <fullName evidence="4">CsbD family protein</fullName>
    </recommendedName>
</protein>
<dbReference type="AlphaFoldDB" id="A0A8D3WJC4"/>
<evidence type="ECO:0000256" key="1">
    <source>
        <dbReference type="SAM" id="MobiDB-lite"/>
    </source>
</evidence>
<reference evidence="2 3" key="1">
    <citation type="submission" date="2011-01" db="EMBL/GenBank/DDBJ databases">
        <title>Complete sequence of chromosome of Streptomyces flavogriseus ATCC 33331.</title>
        <authorList>
            <consortium name="US DOE Joint Genome Institute"/>
            <person name="Lucas S."/>
            <person name="Copeland A."/>
            <person name="Lapidus A."/>
            <person name="Cheng J.-F."/>
            <person name="Goodwin L."/>
            <person name="Pitluck S."/>
            <person name="Davenport K."/>
            <person name="Detter J.C."/>
            <person name="Han C."/>
            <person name="Tapia R."/>
            <person name="Land M."/>
            <person name="Hauser L."/>
            <person name="Kyrpides N."/>
            <person name="Ivanova N."/>
            <person name="Ovchinnikova G."/>
            <person name="Pagani I."/>
            <person name="Brumm P."/>
            <person name="Mead D."/>
            <person name="Woyke T."/>
        </authorList>
    </citation>
    <scope>NUCLEOTIDE SEQUENCE [LARGE SCALE GENOMIC DNA]</scope>
    <source>
        <strain evidence="3">ATCC 33331 / IAF-45CD</strain>
    </source>
</reference>
<dbReference type="EMBL" id="CP002475">
    <property type="protein sequence ID" value="ADW06163.1"/>
    <property type="molecule type" value="Genomic_DNA"/>
</dbReference>
<evidence type="ECO:0008006" key="4">
    <source>
        <dbReference type="Google" id="ProtNLM"/>
    </source>
</evidence>
<name>A0A8D3WJC4_STRFA</name>
<feature type="compositionally biased region" description="Basic and acidic residues" evidence="1">
    <location>
        <begin position="1"/>
        <end position="19"/>
    </location>
</feature>
<dbReference type="KEGG" id="sfa:Sfla_4762"/>
<dbReference type="Proteomes" id="UP000002066">
    <property type="component" value="Chromosome"/>
</dbReference>
<sequence>MSTDERTDMSAGEKTKAKTEQIVGKAVRKVAHAVGDETTAAKGAALEARGKGRGTKEKAKDTFKH</sequence>
<feature type="region of interest" description="Disordered" evidence="1">
    <location>
        <begin position="35"/>
        <end position="65"/>
    </location>
</feature>
<evidence type="ECO:0000313" key="2">
    <source>
        <dbReference type="EMBL" id="ADW06163.1"/>
    </source>
</evidence>
<evidence type="ECO:0000313" key="3">
    <source>
        <dbReference type="Proteomes" id="UP000002066"/>
    </source>
</evidence>
<feature type="region of interest" description="Disordered" evidence="1">
    <location>
        <begin position="1"/>
        <end position="20"/>
    </location>
</feature>
<accession>A0A8D3WJC4</accession>
<feature type="compositionally biased region" description="Basic and acidic residues" evidence="1">
    <location>
        <begin position="48"/>
        <end position="65"/>
    </location>
</feature>